<feature type="region of interest" description="Disordered" evidence="2">
    <location>
        <begin position="354"/>
        <end position="405"/>
    </location>
</feature>
<comment type="caution">
    <text evidence="3">The sequence shown here is derived from an EMBL/GenBank/DDBJ whole genome shotgun (WGS) entry which is preliminary data.</text>
</comment>
<dbReference type="EMBL" id="CAJNNW010003161">
    <property type="protein sequence ID" value="CAE8645072.1"/>
    <property type="molecule type" value="Genomic_DNA"/>
</dbReference>
<protein>
    <submittedName>
        <fullName evidence="3">Uncharacterized protein</fullName>
    </submittedName>
</protein>
<proteinExistence type="predicted"/>
<dbReference type="AlphaFoldDB" id="A0A813I496"/>
<sequence length="749" mass="81628">MGTGSLEEIQVSTKALEEFFQFLQCQLRMEALQCFQQELELEDPCAASMWPHFQAWVKPNLGRKEKWMPFHTVLGVHELFMVQNIHHGPVASWDSKRKFFAMFVFRAHCKGDFFREAQLPHLLLESFWKNPLSQFSENGQVTKSMLEYRRRTKQPLQTMAFRCIPARLCEDDDENLVRNIALRTRTLLEVAGQVWPIVCDSAKSPEAKFDQISREIQRGHGLGDTWAKMLMASIDIAYPDLGLLSKNCDVGVGAVGGLRRLMPNSGLDAEASSSRLTALKLVTTAANRCKRPSVASFWQLLSKVERVAHQRYKKMPLIMKQVATVAGALSAVTVQVQLCEWRQLLEFLEKNNINNNSSSNNNSNNNNTNSNRVSGKRLAPLSTSASNNNNTNNNPSVAAASEDEDDLPLKGLAQASAKLRKISSDAALGGDAADVAASSSAGDAVECVKVAAGSPEARYVEVLQRWSPAFGRRLLELTRKSAAAAAEMRRHQEAVAAAEAKLGEAAAILQPLEKALKEAEHQVCAASRRIAPADRQLKRCSQLVDSLDAVVERSQGNVDDAEPPVVGSSIQEDAEALHREVLQHVGEEEAVSSSLSGSLGGSPATLRALGEELQAAWRQLPIPGGAGDALSNAAGGTLAFAEVFRRALGRKTARLQAMCDVLVTEEDAAQAALLEFQNDYEAQNIASNEAMERSRIARAAYDEAGKALKAAEAQCSAVEAEYSRCRTAEVLAEAEIVALQELSASFASS</sequence>
<evidence type="ECO:0000313" key="3">
    <source>
        <dbReference type="EMBL" id="CAE8645072.1"/>
    </source>
</evidence>
<dbReference type="Proteomes" id="UP000626109">
    <property type="component" value="Unassembled WGS sequence"/>
</dbReference>
<name>A0A813I496_POLGL</name>
<feature type="coiled-coil region" evidence="1">
    <location>
        <begin position="701"/>
        <end position="728"/>
    </location>
</feature>
<evidence type="ECO:0000256" key="2">
    <source>
        <dbReference type="SAM" id="MobiDB-lite"/>
    </source>
</evidence>
<reference evidence="3" key="1">
    <citation type="submission" date="2021-02" db="EMBL/GenBank/DDBJ databases">
        <authorList>
            <person name="Dougan E. K."/>
            <person name="Rhodes N."/>
            <person name="Thang M."/>
            <person name="Chan C."/>
        </authorList>
    </citation>
    <scope>NUCLEOTIDE SEQUENCE</scope>
</reference>
<evidence type="ECO:0000256" key="1">
    <source>
        <dbReference type="SAM" id="Coils"/>
    </source>
</evidence>
<gene>
    <name evidence="3" type="ORF">PGLA2088_LOCUS3595</name>
</gene>
<organism evidence="3 4">
    <name type="scientific">Polarella glacialis</name>
    <name type="common">Dinoflagellate</name>
    <dbReference type="NCBI Taxonomy" id="89957"/>
    <lineage>
        <taxon>Eukaryota</taxon>
        <taxon>Sar</taxon>
        <taxon>Alveolata</taxon>
        <taxon>Dinophyceae</taxon>
        <taxon>Suessiales</taxon>
        <taxon>Suessiaceae</taxon>
        <taxon>Polarella</taxon>
    </lineage>
</organism>
<evidence type="ECO:0000313" key="4">
    <source>
        <dbReference type="Proteomes" id="UP000626109"/>
    </source>
</evidence>
<keyword evidence="1" id="KW-0175">Coiled coil</keyword>
<feature type="compositionally biased region" description="Low complexity" evidence="2">
    <location>
        <begin position="378"/>
        <end position="400"/>
    </location>
</feature>
<accession>A0A813I496</accession>
<feature type="compositionally biased region" description="Low complexity" evidence="2">
    <location>
        <begin position="354"/>
        <end position="371"/>
    </location>
</feature>